<evidence type="ECO:0000313" key="3">
    <source>
        <dbReference type="Proteomes" id="UP000241463"/>
    </source>
</evidence>
<feature type="region of interest" description="Disordered" evidence="1">
    <location>
        <begin position="17"/>
        <end position="40"/>
    </location>
</feature>
<dbReference type="EMBL" id="MG765277">
    <property type="protein sequence ID" value="AUV59936.1"/>
    <property type="molecule type" value="Genomic_DNA"/>
</dbReference>
<name>A0A2K9VCL1_9CAUD</name>
<evidence type="ECO:0000256" key="1">
    <source>
        <dbReference type="SAM" id="MobiDB-lite"/>
    </source>
</evidence>
<dbReference type="Proteomes" id="UP000241463">
    <property type="component" value="Segment"/>
</dbReference>
<dbReference type="KEGG" id="vg:54988665"/>
<evidence type="ECO:0000313" key="2">
    <source>
        <dbReference type="EMBL" id="AUV59936.1"/>
    </source>
</evidence>
<keyword evidence="3" id="KW-1185">Reference proteome</keyword>
<sequence>MDIVLMLSAEKLTAHESGAVRSTQEAESRGSRAQISGFLI</sequence>
<reference evidence="2 3" key="1">
    <citation type="submission" date="2018-01" db="EMBL/GenBank/DDBJ databases">
        <title>Lactobacillus phages that infect wine-derived L. plantarum strains.</title>
        <authorList>
            <person name="Kyrkou I."/>
            <person name="Hestbjerg Hansen L."/>
        </authorList>
    </citation>
    <scope>NUCLEOTIDE SEQUENCE [LARGE SCALE GENOMIC DNA]</scope>
</reference>
<proteinExistence type="predicted"/>
<organism evidence="2 3">
    <name type="scientific">Lactobacillus phage Bacchae</name>
    <dbReference type="NCBI Taxonomy" id="2079429"/>
    <lineage>
        <taxon>Viruses</taxon>
        <taxon>Duplodnaviria</taxon>
        <taxon>Heunggongvirae</taxon>
        <taxon>Uroviricota</taxon>
        <taxon>Caudoviricetes</taxon>
        <taxon>Herelleviridae</taxon>
        <taxon>Harbinvirus</taxon>
        <taxon>Harbinvirus bacchae</taxon>
    </lineage>
</organism>
<protein>
    <submittedName>
        <fullName evidence="2">Uncharacterized protein</fullName>
    </submittedName>
</protein>
<dbReference type="RefSeq" id="YP_009798220.1">
    <property type="nucleotide sequence ID" value="NC_047924.1"/>
</dbReference>
<accession>A0A2K9VCL1</accession>
<dbReference type="GeneID" id="54988665"/>